<evidence type="ECO:0000256" key="2">
    <source>
        <dbReference type="ARBA" id="ARBA00022679"/>
    </source>
</evidence>
<evidence type="ECO:0000259" key="15">
    <source>
        <dbReference type="PROSITE" id="PS50222"/>
    </source>
</evidence>
<feature type="compositionally biased region" description="Acidic residues" evidence="12">
    <location>
        <begin position="159"/>
        <end position="182"/>
    </location>
</feature>
<feature type="compositionally biased region" description="Low complexity" evidence="12">
    <location>
        <begin position="1193"/>
        <end position="1208"/>
    </location>
</feature>
<dbReference type="PROSITE" id="PS00108">
    <property type="entry name" value="PROTEIN_KINASE_ST"/>
    <property type="match status" value="1"/>
</dbReference>
<evidence type="ECO:0000256" key="4">
    <source>
        <dbReference type="ARBA" id="ARBA00022777"/>
    </source>
</evidence>
<dbReference type="SMART" id="SM00220">
    <property type="entry name" value="S_TKc"/>
    <property type="match status" value="1"/>
</dbReference>
<dbReference type="Gene3D" id="1.10.510.10">
    <property type="entry name" value="Transferase(Phosphotransferase) domain 1"/>
    <property type="match status" value="1"/>
</dbReference>
<dbReference type="GO" id="GO:0005524">
    <property type="term" value="F:ATP binding"/>
    <property type="evidence" value="ECO:0007669"/>
    <property type="project" value="UniProtKB-UniRule"/>
</dbReference>
<feature type="region of interest" description="Disordered" evidence="12">
    <location>
        <begin position="845"/>
        <end position="873"/>
    </location>
</feature>
<dbReference type="InterPro" id="IPR017441">
    <property type="entry name" value="Protein_kinase_ATP_BS"/>
</dbReference>
<feature type="compositionally biased region" description="Polar residues" evidence="12">
    <location>
        <begin position="411"/>
        <end position="425"/>
    </location>
</feature>
<evidence type="ECO:0000256" key="12">
    <source>
        <dbReference type="SAM" id="MobiDB-lite"/>
    </source>
</evidence>
<reference evidence="16" key="1">
    <citation type="submission" date="2021-09" db="EMBL/GenBank/DDBJ databases">
        <authorList>
            <consortium name="Pathogen Informatics"/>
        </authorList>
    </citation>
    <scope>NUCLEOTIDE SEQUENCE</scope>
    <source>
        <strain evidence="16">PvW1</strain>
    </source>
</reference>
<dbReference type="InterPro" id="IPR002048">
    <property type="entry name" value="EF_hand_dom"/>
</dbReference>
<dbReference type="PROSITE" id="PS50222">
    <property type="entry name" value="EF_HAND_2"/>
    <property type="match status" value="1"/>
</dbReference>
<feature type="compositionally biased region" description="Low complexity" evidence="12">
    <location>
        <begin position="372"/>
        <end position="382"/>
    </location>
</feature>
<sequence length="1968" mass="217091">MGLQTEKDKEKEDQKRNFKICSKKFETDELEVLKKIFKELGSRSASSQIDKETFLQFFPLPGLWGERLFLKFNFKNTGYIDFEEFIIGIAICCRGTKSDKISVLFDIFDLNSDGYIQKSEMVAMLSNIPYIDKLKSVFFNKKNKRKKNFYGGEYNSNENLDDPVEGEDYDDEDDVDSEECIDGENGGDYPGSYHYGDLYGYSNGDQDGDEDDNNYSNSCNDEGYSENEAAEEDNEEDLNDNDEAVCDEGHVSAAGGAANGVATNGVAANGAVANGAAANDAGANVTNCSKCLQQQRRLRKRNKLLNMRELAKKIRKEKKHQLERCMKGIRKERDDESNPFGGADRKSKREKEKEKNKSPKGDSILRSESDDNTNTSSSSTSNGFINEEMDHPNVSKRKSLRSRAKKKPSRCLSNFRNGNNHNGFMSSTSDSCSSNDTNSFLSSEEVDSFDSNREQRNGGDSYSSSTADSFISIYGYLIKNKQRRRRRKRGCPEPLAVDRLAVDRLEEDALAANRLARDSGRERNAPQQRSELGQEESGCMQGAEADGTQSAEAEAKSEAQTKAANEETEAPGGVVKKGKKRTCVNSRSDMNIYKKEKKKENKKKIFTHEYCLPSKTARNILNDEENYKMQEKNVDVEEIVDRMLEECEFWDNDKITPIQFKSVIYKYDFFLYVFFSCLHEDVWGLQGNVLYGRDYISNFVIKSETFKSKQIDANEEVITEEVYFKIRQLFIIQAPDYDCLNDNLCVNFRKGERASDSERGGGHEKGSGLERGSGHDRGSHHQQQTPEGTTADADKDKGDPGASRKKAKLENGSKLVNFALPSGVAAAEVIAAGTAAEAEAGTVAGVGPSGVEKETSAHNQEQHANAPGGDDGRAELCVVVTGRPHAEAPAQHVEGLEKREAAIPSSGNALNRTNVGGGVDAALEPASSRQAESPQGKKEGGNVEQSRQEKEEANVEQSRQEKEGGNVGQPCQEKEEANVGQPCEEKESAAQVGGTNGTPQVSGANGTPQVSGANGTSQASNANGTYGTPNTVDKLEETEEKRRLDGKKKIAECFNAVLRQKGSAKGSVKGSGQDGGKASGKGSAKDATPDGEAQMGAAPGGAQNKAGDECDFNLLTNSLNDIFSKEIVEFIKASQISFNINEVWKERNAQCKDKYKKAKRNIEKARNYSSSAHSGKKKKKPPVGSGVGGGASSGASSGVSSGLGVEGATEGVNGAEEAPPSVNEAMERSPAGVEKGEAVEKEAVKEEAVKEEAVKEEAVKEEAVKEEAVKEEAVKEEAVKEEAEKEEAEKEEAVEMPAEAPAAAAAEVPPAASAAPTASASTPPRPAHEGKKKKKHVKDVNLYSCPNCKGPFLMCPNCHGRYPRFCVNEDKIAMECEYCECEHCYFYSCIYCNFDFQKCLDMIKKNSLKEGILYKIGKHLHQFKARYYILFDNLLYYYDKQKNLKPRGFMFLEGCYVEVISKNDNVSKFGFSICHKGTKQVQRRDLYVNTHEEREEWLQALYSTTKQNTLYNLYELHEQLGQGKFSTVYRGINKQTNAEFAIKVIDKRSVSIYEKELLRSEISILRLLRHPNVIYLKEIINTKETLYISMELVKGGELYDFLLTETRLSEIHANKIVTQLIKTVAYLHRCGIIHRDIKPENILLTDKSRDAQIKLTDFGLSTLCAPNELLKEPCGTLAYVAPEVITLQGYNHKVDAWSIGIILFLLLSGKLPFPINKNTEMNIQKNYVLNFKDHIWKSISSSAKDLISKLLELNVEKRISANEALEHIWIKNPTAVINENSFIYKNEEINILNLQDVSVSTFNIPKYAPFHLVDEKTEEVESKNVFSFHKEDILYENNDSTDEPVIPLPYSGAPLKDSAAEKNPGPPLAKETSLEGGQKNPSGDAKGEAPVNEENPPNGDVNGEDPPGGAPNGDQREERTPCEGQQTGEGAPAEHTAAHTAEQGGGDRPPASPSPPPGDAHEKGENKK</sequence>
<evidence type="ECO:0000313" key="16">
    <source>
        <dbReference type="EMBL" id="CAG9476886.1"/>
    </source>
</evidence>
<feature type="compositionally biased region" description="Polar residues" evidence="12">
    <location>
        <begin position="905"/>
        <end position="914"/>
    </location>
</feature>
<dbReference type="Proteomes" id="UP000779233">
    <property type="component" value="Unassembled WGS sequence"/>
</dbReference>
<dbReference type="CDD" id="cd00051">
    <property type="entry name" value="EFh"/>
    <property type="match status" value="1"/>
</dbReference>
<dbReference type="Pfam" id="PF00169">
    <property type="entry name" value="PH"/>
    <property type="match status" value="1"/>
</dbReference>
<dbReference type="Gene3D" id="2.30.29.30">
    <property type="entry name" value="Pleckstrin-homology domain (PH domain)/Phosphotyrosine-binding domain (PTB)"/>
    <property type="match status" value="1"/>
</dbReference>
<feature type="region of interest" description="Disordered" evidence="12">
    <location>
        <begin position="315"/>
        <end position="465"/>
    </location>
</feature>
<dbReference type="FunFam" id="3.30.200.20:FF:000042">
    <property type="entry name" value="Aurora kinase A"/>
    <property type="match status" value="1"/>
</dbReference>
<feature type="compositionally biased region" description="Low complexity" evidence="12">
    <location>
        <begin position="1928"/>
        <end position="1942"/>
    </location>
</feature>
<evidence type="ECO:0000256" key="7">
    <source>
        <dbReference type="ARBA" id="ARBA00024334"/>
    </source>
</evidence>
<feature type="cross-link" description="Glycyl lysine isopeptide (Lys-Gly) (interchain with G-Cter in SUMO2)" evidence="10">
    <location>
        <position position="1638"/>
    </location>
</feature>
<gene>
    <name evidence="16" type="ORF">PVW1_090028300</name>
</gene>
<protein>
    <submittedName>
        <fullName evidence="16">(malaria parasite P. vivax) hypothetical protein</fullName>
    </submittedName>
</protein>
<feature type="region of interest" description="Disordered" evidence="12">
    <location>
        <begin position="516"/>
        <end position="580"/>
    </location>
</feature>
<evidence type="ECO:0000256" key="10">
    <source>
        <dbReference type="PIRSR" id="PIRSR630616-3"/>
    </source>
</evidence>
<feature type="compositionally biased region" description="Acidic residues" evidence="12">
    <location>
        <begin position="223"/>
        <end position="240"/>
    </location>
</feature>
<dbReference type="GO" id="GO:0005509">
    <property type="term" value="F:calcium ion binding"/>
    <property type="evidence" value="ECO:0007669"/>
    <property type="project" value="InterPro"/>
</dbReference>
<dbReference type="SMART" id="SM00233">
    <property type="entry name" value="PH"/>
    <property type="match status" value="1"/>
</dbReference>
<keyword evidence="5" id="KW-0106">Calcium</keyword>
<evidence type="ECO:0000256" key="1">
    <source>
        <dbReference type="ARBA" id="ARBA00022527"/>
    </source>
</evidence>
<feature type="compositionally biased region" description="Basic and acidic residues" evidence="12">
    <location>
        <begin position="1234"/>
        <end position="1293"/>
    </location>
</feature>
<dbReference type="InterPro" id="IPR001849">
    <property type="entry name" value="PH_domain"/>
</dbReference>
<feature type="compositionally biased region" description="Basic and acidic residues" evidence="12">
    <location>
        <begin position="320"/>
        <end position="336"/>
    </location>
</feature>
<evidence type="ECO:0000256" key="3">
    <source>
        <dbReference type="ARBA" id="ARBA00022741"/>
    </source>
</evidence>
<dbReference type="Gene3D" id="1.10.238.10">
    <property type="entry name" value="EF-hand"/>
    <property type="match status" value="1"/>
</dbReference>
<dbReference type="InterPro" id="IPR011009">
    <property type="entry name" value="Kinase-like_dom_sf"/>
</dbReference>
<feature type="compositionally biased region" description="Basic and acidic residues" evidence="12">
    <location>
        <begin position="343"/>
        <end position="369"/>
    </location>
</feature>
<dbReference type="InterPro" id="IPR000719">
    <property type="entry name" value="Prot_kinase_dom"/>
</dbReference>
<evidence type="ECO:0000313" key="17">
    <source>
        <dbReference type="Proteomes" id="UP000779233"/>
    </source>
</evidence>
<dbReference type="GO" id="GO:0004674">
    <property type="term" value="F:protein serine/threonine kinase activity"/>
    <property type="evidence" value="ECO:0007669"/>
    <property type="project" value="UniProtKB-KW"/>
</dbReference>
<keyword evidence="2" id="KW-0808">Transferase</keyword>
<comment type="caution">
    <text evidence="16">The sequence shown here is derived from an EMBL/GenBank/DDBJ whole genome shotgun (WGS) entry which is preliminary data.</text>
</comment>
<feature type="compositionally biased region" description="Basic and acidic residues" evidence="12">
    <location>
        <begin position="1959"/>
        <end position="1968"/>
    </location>
</feature>
<evidence type="ECO:0000256" key="6">
    <source>
        <dbReference type="ARBA" id="ARBA00022840"/>
    </source>
</evidence>
<dbReference type="SUPFAM" id="SSF50729">
    <property type="entry name" value="PH domain-like"/>
    <property type="match status" value="1"/>
</dbReference>
<keyword evidence="3 9" id="KW-0547">Nucleotide-binding</keyword>
<dbReference type="PROSITE" id="PS00107">
    <property type="entry name" value="PROTEIN_KINASE_ATP"/>
    <property type="match status" value="1"/>
</dbReference>
<evidence type="ECO:0000259" key="13">
    <source>
        <dbReference type="PROSITE" id="PS50003"/>
    </source>
</evidence>
<dbReference type="EMBL" id="CAJZCX010000007">
    <property type="protein sequence ID" value="CAG9476886.1"/>
    <property type="molecule type" value="Genomic_DNA"/>
</dbReference>
<feature type="binding site" evidence="9">
    <location>
        <begin position="1640"/>
        <end position="1641"/>
    </location>
    <ligand>
        <name>ATP</name>
        <dbReference type="ChEBI" id="CHEBI:30616"/>
    </ligand>
</feature>
<feature type="compositionally biased region" description="Polar residues" evidence="12">
    <location>
        <begin position="997"/>
        <end position="1031"/>
    </location>
</feature>
<keyword evidence="1" id="KW-0723">Serine/threonine-protein kinase</keyword>
<evidence type="ECO:0000256" key="5">
    <source>
        <dbReference type="ARBA" id="ARBA00022837"/>
    </source>
</evidence>
<feature type="domain" description="Protein kinase" evidence="14">
    <location>
        <begin position="1514"/>
        <end position="1770"/>
    </location>
</feature>
<feature type="region of interest" description="Disordered" evidence="12">
    <location>
        <begin position="1064"/>
        <end position="1104"/>
    </location>
</feature>
<accession>A0A8S4H9M1</accession>
<feature type="region of interest" description="Disordered" evidence="12">
    <location>
        <begin position="753"/>
        <end position="808"/>
    </location>
</feature>
<feature type="compositionally biased region" description="Basic and acidic residues" evidence="12">
    <location>
        <begin position="1033"/>
        <end position="1044"/>
    </location>
</feature>
<keyword evidence="4" id="KW-0418">Kinase</keyword>
<dbReference type="SMART" id="SM00054">
    <property type="entry name" value="EFh"/>
    <property type="match status" value="1"/>
</dbReference>
<feature type="compositionally biased region" description="Basic and acidic residues" evidence="12">
    <location>
        <begin position="753"/>
        <end position="779"/>
    </location>
</feature>
<evidence type="ECO:0000259" key="14">
    <source>
        <dbReference type="PROSITE" id="PS50011"/>
    </source>
</evidence>
<feature type="domain" description="PH" evidence="13">
    <location>
        <begin position="1406"/>
        <end position="1506"/>
    </location>
</feature>
<feature type="region of interest" description="Disordered" evidence="12">
    <location>
        <begin position="1839"/>
        <end position="1968"/>
    </location>
</feature>
<feature type="compositionally biased region" description="Basic and acidic residues" evidence="12">
    <location>
        <begin position="935"/>
        <end position="964"/>
    </location>
</feature>
<organism evidence="16 17">
    <name type="scientific">Plasmodium vivax</name>
    <name type="common">malaria parasite P. vivax</name>
    <dbReference type="NCBI Taxonomy" id="5855"/>
    <lineage>
        <taxon>Eukaryota</taxon>
        <taxon>Sar</taxon>
        <taxon>Alveolata</taxon>
        <taxon>Apicomplexa</taxon>
        <taxon>Aconoidasida</taxon>
        <taxon>Haemosporida</taxon>
        <taxon>Plasmodiidae</taxon>
        <taxon>Plasmodium</taxon>
        <taxon>Plasmodium (Plasmodium)</taxon>
    </lineage>
</organism>
<feature type="binding site" evidence="9">
    <location>
        <position position="1524"/>
    </location>
    <ligand>
        <name>ATP</name>
        <dbReference type="ChEBI" id="CHEBI:30616"/>
    </ligand>
</feature>
<feature type="binding site" evidence="9">
    <location>
        <position position="1657"/>
    </location>
    <ligand>
        <name>ATP</name>
        <dbReference type="ChEBI" id="CHEBI:30616"/>
    </ligand>
</feature>
<feature type="region of interest" description="Disordered" evidence="12">
    <location>
        <begin position="1154"/>
        <end position="1335"/>
    </location>
</feature>
<keyword evidence="6 9" id="KW-0067">ATP-binding</keyword>
<dbReference type="InterPro" id="IPR030616">
    <property type="entry name" value="Aur-like"/>
</dbReference>
<dbReference type="InterPro" id="IPR018247">
    <property type="entry name" value="EF_Hand_1_Ca_BS"/>
</dbReference>
<dbReference type="InterPro" id="IPR011993">
    <property type="entry name" value="PH-like_dom_sf"/>
</dbReference>
<feature type="binding site" evidence="9 11">
    <location>
        <position position="1543"/>
    </location>
    <ligand>
        <name>ATP</name>
        <dbReference type="ChEBI" id="CHEBI:30616"/>
    </ligand>
</feature>
<dbReference type="InterPro" id="IPR008271">
    <property type="entry name" value="Ser/Thr_kinase_AS"/>
</dbReference>
<comment type="similarity">
    <text evidence="7">Belongs to the protein kinase superfamily. Ser/Thr protein kinase family. CDPK subfamily.</text>
</comment>
<dbReference type="SUPFAM" id="SSF47473">
    <property type="entry name" value="EF-hand"/>
    <property type="match status" value="1"/>
</dbReference>
<dbReference type="PROSITE" id="PS50003">
    <property type="entry name" value="PH_DOMAIN"/>
    <property type="match status" value="1"/>
</dbReference>
<name>A0A8S4H9M1_PLAVI</name>
<feature type="region of interest" description="Disordered" evidence="12">
    <location>
        <begin position="903"/>
        <end position="1044"/>
    </location>
</feature>
<evidence type="ECO:0000256" key="8">
    <source>
        <dbReference type="PIRSR" id="PIRSR630616-1"/>
    </source>
</evidence>
<feature type="compositionally biased region" description="Basic residues" evidence="12">
    <location>
        <begin position="394"/>
        <end position="409"/>
    </location>
</feature>
<feature type="compositionally biased region" description="Basic and acidic residues" evidence="12">
    <location>
        <begin position="972"/>
        <end position="988"/>
    </location>
</feature>
<feature type="domain" description="EF-hand" evidence="15">
    <location>
        <begin position="96"/>
        <end position="131"/>
    </location>
</feature>
<dbReference type="Pfam" id="PF00069">
    <property type="entry name" value="Pkinase"/>
    <property type="match status" value="1"/>
</dbReference>
<dbReference type="VEuPathDB" id="PlasmoDB:PVPAM_090027900"/>
<evidence type="ECO:0000256" key="9">
    <source>
        <dbReference type="PIRSR" id="PIRSR630616-2"/>
    </source>
</evidence>
<feature type="compositionally biased region" description="Low complexity" evidence="12">
    <location>
        <begin position="426"/>
        <end position="439"/>
    </location>
</feature>
<dbReference type="CDD" id="cd05117">
    <property type="entry name" value="STKc_CAMK"/>
    <property type="match status" value="1"/>
</dbReference>
<dbReference type="PROSITE" id="PS50011">
    <property type="entry name" value="PROTEIN_KINASE_DOM"/>
    <property type="match status" value="1"/>
</dbReference>
<feature type="compositionally biased region" description="Low complexity" evidence="12">
    <location>
        <begin position="1295"/>
        <end position="1316"/>
    </location>
</feature>
<dbReference type="PANTHER" id="PTHR24350">
    <property type="entry name" value="SERINE/THREONINE-PROTEIN KINASE IAL-RELATED"/>
    <property type="match status" value="1"/>
</dbReference>
<dbReference type="SUPFAM" id="SSF56112">
    <property type="entry name" value="Protein kinase-like (PK-like)"/>
    <property type="match status" value="1"/>
</dbReference>
<evidence type="ECO:0000256" key="11">
    <source>
        <dbReference type="PROSITE-ProRule" id="PRU10141"/>
    </source>
</evidence>
<dbReference type="InterPro" id="IPR011992">
    <property type="entry name" value="EF-hand-dom_pair"/>
</dbReference>
<proteinExistence type="inferred from homology"/>
<feature type="active site" description="Proton acceptor" evidence="8">
    <location>
        <position position="1636"/>
    </location>
</feature>
<dbReference type="PROSITE" id="PS00018">
    <property type="entry name" value="EF_HAND_1"/>
    <property type="match status" value="1"/>
</dbReference>
<feature type="region of interest" description="Disordered" evidence="12">
    <location>
        <begin position="150"/>
        <end position="240"/>
    </location>
</feature>
<dbReference type="FunFam" id="1.10.510.10:FF:000588">
    <property type="entry name" value="Calcium-dependent protein kinase 7"/>
    <property type="match status" value="1"/>
</dbReference>